<organism evidence="2 3">
    <name type="scientific">Staphylococcus lutrae</name>
    <dbReference type="NCBI Taxonomy" id="155085"/>
    <lineage>
        <taxon>Bacteria</taxon>
        <taxon>Bacillati</taxon>
        <taxon>Bacillota</taxon>
        <taxon>Bacilli</taxon>
        <taxon>Bacillales</taxon>
        <taxon>Staphylococcaceae</taxon>
        <taxon>Staphylococcus</taxon>
    </lineage>
</organism>
<reference evidence="2 3" key="1">
    <citation type="submission" date="2017-04" db="EMBL/GenBank/DDBJ databases">
        <authorList>
            <person name="Veseli I.A."/>
            <person name="Tang C."/>
            <person name="Pombert J.-F."/>
        </authorList>
    </citation>
    <scope>NUCLEOTIDE SEQUENCE [LARGE SCALE GENOMIC DNA]</scope>
    <source>
        <strain evidence="2 3">ATCC 700373</strain>
    </source>
</reference>
<name>A0AAC9RR63_9STAP</name>
<protein>
    <submittedName>
        <fullName evidence="2">Pectate lyase</fullName>
    </submittedName>
</protein>
<evidence type="ECO:0000313" key="3">
    <source>
        <dbReference type="Proteomes" id="UP000242864"/>
    </source>
</evidence>
<keyword evidence="3" id="KW-1185">Reference proteome</keyword>
<dbReference type="Pfam" id="PF12708">
    <property type="entry name" value="Pect-lyase_RHGA_epim"/>
    <property type="match status" value="1"/>
</dbReference>
<dbReference type="Gene3D" id="2.160.20.10">
    <property type="entry name" value="Single-stranded right-handed beta-helix, Pectin lyase-like"/>
    <property type="match status" value="1"/>
</dbReference>
<evidence type="ECO:0000259" key="1">
    <source>
        <dbReference type="Pfam" id="PF12708"/>
    </source>
</evidence>
<dbReference type="InterPro" id="IPR011050">
    <property type="entry name" value="Pectin_lyase_fold/virulence"/>
</dbReference>
<dbReference type="EMBL" id="CP020773">
    <property type="protein sequence ID" value="ARJ50186.1"/>
    <property type="molecule type" value="Genomic_DNA"/>
</dbReference>
<proteinExistence type="predicted"/>
<feature type="domain" description="Rhamnogalacturonase A/B/Epimerase-like pectate lyase" evidence="1">
    <location>
        <begin position="3"/>
        <end position="214"/>
    </location>
</feature>
<dbReference type="InterPro" id="IPR024535">
    <property type="entry name" value="RHGA/B-epi-like_pectate_lyase"/>
</dbReference>
<dbReference type="RefSeq" id="WP_085236599.1">
    <property type="nucleotide sequence ID" value="NZ_CP020773.1"/>
</dbReference>
<dbReference type="Proteomes" id="UP000242864">
    <property type="component" value="Chromosome"/>
</dbReference>
<dbReference type="KEGG" id="slz:B5P37_02035"/>
<dbReference type="GO" id="GO:0016829">
    <property type="term" value="F:lyase activity"/>
    <property type="evidence" value="ECO:0007669"/>
    <property type="project" value="UniProtKB-KW"/>
</dbReference>
<dbReference type="AlphaFoldDB" id="A0AAC9RR63"/>
<sequence length="368" mass="40894">MKINVLNFGAVGGNRWLDTMGIQRALNQAKKHPVTVYIPSGTYHIAKALKIYQGTTLLLAPDAEMLRVGKDALIKNGTRIKRYYGYNGNGHIKIEGGIWNMNGVHYPYNNTAMCLGHACEIEVSHLTIKNVVGGHGIDACGLDGVSIHHCNFLGFYDVTGKRGFSEAIQLDLFVEGAFPKFGVNDGTISKNVVISHCYFGNSHEGHMHSWNRAIGSHASRLHRFYENIVIEHNIFEETQDYAVTPLKGKNIFISQNLFLNCAGGIRYLGVYQGKNMYTLEGDEYGQQGGEGLYILHNAFVHVDKKDVLHIRSHQCAPHTQVFIIGNAFDGGAQVSQFTAIKGLTVLKNEHLPEMKQHHVSQCIMDEAR</sequence>
<dbReference type="InterPro" id="IPR012334">
    <property type="entry name" value="Pectin_lyas_fold"/>
</dbReference>
<gene>
    <name evidence="2" type="ORF">B5P37_02035</name>
</gene>
<accession>A0AAC9RR63</accession>
<dbReference type="SUPFAM" id="SSF51126">
    <property type="entry name" value="Pectin lyase-like"/>
    <property type="match status" value="1"/>
</dbReference>
<keyword evidence="2" id="KW-0456">Lyase</keyword>
<evidence type="ECO:0000313" key="2">
    <source>
        <dbReference type="EMBL" id="ARJ50186.1"/>
    </source>
</evidence>